<dbReference type="GO" id="GO:0005737">
    <property type="term" value="C:cytoplasm"/>
    <property type="evidence" value="ECO:0007669"/>
    <property type="project" value="UniProtKB-SubCell"/>
</dbReference>
<evidence type="ECO:0000259" key="5">
    <source>
        <dbReference type="Pfam" id="PF11806"/>
    </source>
</evidence>
<dbReference type="PANTHER" id="PTHR48098">
    <property type="entry name" value="ENTEROCHELIN ESTERASE-RELATED"/>
    <property type="match status" value="1"/>
</dbReference>
<evidence type="ECO:0000313" key="7">
    <source>
        <dbReference type="Proteomes" id="UP000623250"/>
    </source>
</evidence>
<dbReference type="PANTHER" id="PTHR48098:SF3">
    <property type="entry name" value="IRON(III) ENTEROBACTIN ESTERASE"/>
    <property type="match status" value="1"/>
</dbReference>
<comment type="similarity">
    <text evidence="4">Belongs to the Fes family.</text>
</comment>
<evidence type="ECO:0000256" key="4">
    <source>
        <dbReference type="ARBA" id="ARBA00024201"/>
    </source>
</evidence>
<dbReference type="SUPFAM" id="SSF53474">
    <property type="entry name" value="alpha/beta-Hydrolases"/>
    <property type="match status" value="1"/>
</dbReference>
<keyword evidence="7" id="KW-1185">Reference proteome</keyword>
<sequence length="524" mass="55435">MTTAFPQGSVAGEASPLRLNPGASVEVNVAATAPVHLDAGARPGDYVAGVVDAGSSAATLELLKDGKPVRRFFLEAAGRSDFRYVADQGGAVLRVSTKGAAHVIVRLEKRIGVSEQGAPKAKLASPIMADLAAKLAAGERTDAFWRMVAEKGAPLVEPGPAGKATVTFLARGAKHGVRILGAPSSDHDPMERLADSDVWFKTYLLPSSTRLSYKLAPDVPDFPGTERERRVAILATAQADPLNRTPWPVEASDAYNQSSTVSLPDAPAQPWIAPAGAHSGTLSSLTFASEKLGNARDVTIYTPPDFNPADPDTVLLFVFDGREYQSKVPTPLILDNMIAARVIPPTVAVFIPNIDGDARATELPGNATFADALAEELLPKVLAATSLRHSPAHTALAGSSFGGLASSTIALRHPEAFGNVISLSGSYWWHPEGTEPARDNHVATLVASTPRRDLRFFLSAGLFESRGGGRPSILETNRHLRDVLEAKGYAVIAREYAGGHDYLVWRGALSDGLLALFGTKGNRP</sequence>
<dbReference type="GO" id="GO:0006826">
    <property type="term" value="P:iron ion transport"/>
    <property type="evidence" value="ECO:0007669"/>
    <property type="project" value="InterPro"/>
</dbReference>
<dbReference type="AlphaFoldDB" id="A0A8I1GCV7"/>
<keyword evidence="3 6" id="KW-0378">Hydrolase</keyword>
<organism evidence="6 7">
    <name type="scientific">Rhodomicrobium udaipurense</name>
    <dbReference type="NCBI Taxonomy" id="1202716"/>
    <lineage>
        <taxon>Bacteria</taxon>
        <taxon>Pseudomonadati</taxon>
        <taxon>Pseudomonadota</taxon>
        <taxon>Alphaproteobacteria</taxon>
        <taxon>Hyphomicrobiales</taxon>
        <taxon>Hyphomicrobiaceae</taxon>
        <taxon>Rhodomicrobium</taxon>
    </lineage>
</organism>
<proteinExistence type="inferred from homology"/>
<accession>A0A8I1GCV7</accession>
<dbReference type="InterPro" id="IPR014756">
    <property type="entry name" value="Ig_E-set"/>
</dbReference>
<comment type="caution">
    <text evidence="6">The sequence shown here is derived from an EMBL/GenBank/DDBJ whole genome shotgun (WGS) entry which is preliminary data.</text>
</comment>
<dbReference type="RefSeq" id="WP_199502247.1">
    <property type="nucleotide sequence ID" value="NZ_JAEMUK010000002.1"/>
</dbReference>
<dbReference type="NCBIfam" id="NF007758">
    <property type="entry name" value="PRK10439.1"/>
    <property type="match status" value="1"/>
</dbReference>
<dbReference type="InterPro" id="IPR050583">
    <property type="entry name" value="Mycobacterial_A85_antigen"/>
</dbReference>
<dbReference type="Gene3D" id="3.40.50.1820">
    <property type="entry name" value="alpha/beta hydrolase"/>
    <property type="match status" value="1"/>
</dbReference>
<feature type="domain" description="Enterochelin esterase N-terminal" evidence="5">
    <location>
        <begin position="165"/>
        <end position="271"/>
    </location>
</feature>
<dbReference type="InterPro" id="IPR000801">
    <property type="entry name" value="Esterase-like"/>
</dbReference>
<dbReference type="GO" id="GO:0008849">
    <property type="term" value="F:enterochelin esterase activity"/>
    <property type="evidence" value="ECO:0007669"/>
    <property type="project" value="InterPro"/>
</dbReference>
<evidence type="ECO:0000256" key="3">
    <source>
        <dbReference type="ARBA" id="ARBA00022801"/>
    </source>
</evidence>
<evidence type="ECO:0000256" key="1">
    <source>
        <dbReference type="ARBA" id="ARBA00004496"/>
    </source>
</evidence>
<keyword evidence="2" id="KW-0963">Cytoplasm</keyword>
<comment type="subcellular location">
    <subcellularLocation>
        <location evidence="1">Cytoplasm</location>
    </subcellularLocation>
</comment>
<dbReference type="Gene3D" id="2.60.40.10">
    <property type="entry name" value="Immunoglobulins"/>
    <property type="match status" value="1"/>
</dbReference>
<dbReference type="InterPro" id="IPR029058">
    <property type="entry name" value="AB_hydrolase_fold"/>
</dbReference>
<dbReference type="EC" id="3.1.1.-" evidence="6"/>
<name>A0A8I1GCV7_9HYPH</name>
<dbReference type="InterPro" id="IPR013783">
    <property type="entry name" value="Ig-like_fold"/>
</dbReference>
<reference evidence="6 7" key="1">
    <citation type="submission" date="2020-12" db="EMBL/GenBank/DDBJ databases">
        <title>Revised draft genomes of Rhodomicrobium vannielii ATCC 17100 and Rhodomicrobium udaipurense JA643.</title>
        <authorList>
            <person name="Conners E.M."/>
            <person name="Davenport E.J."/>
            <person name="Bose A."/>
        </authorList>
    </citation>
    <scope>NUCLEOTIDE SEQUENCE [LARGE SCALE GENOMIC DNA]</scope>
    <source>
        <strain evidence="6 7">JA643</strain>
    </source>
</reference>
<dbReference type="Pfam" id="PF00756">
    <property type="entry name" value="Esterase"/>
    <property type="match status" value="1"/>
</dbReference>
<protein>
    <submittedName>
        <fullName evidence="6">Enterochelin esterase</fullName>
        <ecNumber evidence="6">3.1.1.-</ecNumber>
    </submittedName>
</protein>
<dbReference type="SUPFAM" id="SSF81296">
    <property type="entry name" value="E set domains"/>
    <property type="match status" value="1"/>
</dbReference>
<dbReference type="InterPro" id="IPR021764">
    <property type="entry name" value="Enterochelin_esterase_N"/>
</dbReference>
<dbReference type="Proteomes" id="UP000623250">
    <property type="component" value="Unassembled WGS sequence"/>
</dbReference>
<evidence type="ECO:0000313" key="6">
    <source>
        <dbReference type="EMBL" id="MBJ7542138.1"/>
    </source>
</evidence>
<evidence type="ECO:0000256" key="2">
    <source>
        <dbReference type="ARBA" id="ARBA00022490"/>
    </source>
</evidence>
<dbReference type="Pfam" id="PF11806">
    <property type="entry name" value="Enterochelin_N"/>
    <property type="match status" value="1"/>
</dbReference>
<dbReference type="GO" id="GO:0005506">
    <property type="term" value="F:iron ion binding"/>
    <property type="evidence" value="ECO:0007669"/>
    <property type="project" value="InterPro"/>
</dbReference>
<dbReference type="EMBL" id="JAEMUK010000002">
    <property type="protein sequence ID" value="MBJ7542138.1"/>
    <property type="molecule type" value="Genomic_DNA"/>
</dbReference>
<gene>
    <name evidence="6" type="primary">fes</name>
    <name evidence="6" type="ORF">JDN41_01025</name>
</gene>